<gene>
    <name evidence="1" type="ORF">Loak_1618</name>
</gene>
<organism evidence="1 2">
    <name type="scientific">Legionella oakridgensis</name>
    <dbReference type="NCBI Taxonomy" id="29423"/>
    <lineage>
        <taxon>Bacteria</taxon>
        <taxon>Pseudomonadati</taxon>
        <taxon>Pseudomonadota</taxon>
        <taxon>Gammaproteobacteria</taxon>
        <taxon>Legionellales</taxon>
        <taxon>Legionellaceae</taxon>
        <taxon>Legionella</taxon>
    </lineage>
</organism>
<reference evidence="1 2" key="1">
    <citation type="submission" date="2015-11" db="EMBL/GenBank/DDBJ databases">
        <title>Genomic analysis of 38 Legionella species identifies large and diverse effector repertoires.</title>
        <authorList>
            <person name="Burstein D."/>
            <person name="Amaro F."/>
            <person name="Zusman T."/>
            <person name="Lifshitz Z."/>
            <person name="Cohen O."/>
            <person name="Gilbert J.A."/>
            <person name="Pupko T."/>
            <person name="Shuman H.A."/>
            <person name="Segal G."/>
        </authorList>
    </citation>
    <scope>NUCLEOTIDE SEQUENCE [LARGE SCALE GENOMIC DNA]</scope>
    <source>
        <strain evidence="1 2">Oak Ridge-10</strain>
    </source>
</reference>
<dbReference type="AlphaFoldDB" id="A0A0W0X0C2"/>
<dbReference type="Proteomes" id="UP000054858">
    <property type="component" value="Unassembled WGS sequence"/>
</dbReference>
<dbReference type="PATRIC" id="fig|29423.5.peg.1695"/>
<evidence type="ECO:0000313" key="2">
    <source>
        <dbReference type="Proteomes" id="UP000054858"/>
    </source>
</evidence>
<protein>
    <submittedName>
        <fullName evidence="1">Uncharacterized protein</fullName>
    </submittedName>
</protein>
<dbReference type="EMBL" id="LNYP01000029">
    <property type="protein sequence ID" value="KTD37942.1"/>
    <property type="molecule type" value="Genomic_DNA"/>
</dbReference>
<proteinExistence type="predicted"/>
<comment type="caution">
    <text evidence="1">The sequence shown here is derived from an EMBL/GenBank/DDBJ whole genome shotgun (WGS) entry which is preliminary data.</text>
</comment>
<name>A0A0W0X0C2_9GAMM</name>
<accession>A0A0W0X0C2</accession>
<sequence>MPFLIVIYSSSDFASIRNDNRFMGQPCILNTVAEVMKINFFNLTALNRIKISKNVQLKIILPIGS</sequence>
<evidence type="ECO:0000313" key="1">
    <source>
        <dbReference type="EMBL" id="KTD37942.1"/>
    </source>
</evidence>